<dbReference type="Proteomes" id="UP001107961">
    <property type="component" value="Unassembled WGS sequence"/>
</dbReference>
<protein>
    <submittedName>
        <fullName evidence="6">Glycosyl transferase family protein</fullName>
    </submittedName>
</protein>
<gene>
    <name evidence="6" type="ORF">LZG35_21610</name>
</gene>
<sequence length="328" mass="36250">MSEHAFAPFVRTLGRGKRARRGLTRQEAAEAMGHILQGEVTQAQLGAFLMLLRVKEETPEELAGFLDACRPVCSHYLIGLPKADVDWPSYAGKKKHHPWYLLAARLLARNGVRVFMHGGPAHTPERHYTDESLRKLGFKLPRTVAEAGEQLHDEGFTYLGVEQFCPPLSTLLMLRFQLGLRSPINTLSRNLNPAQAALSLQSVFHPAYLNLHLEASRLCGDRNLLLFKGEGGEVEIRPDARTSIGGLRAGEPVEAVLEAALPRQTPPGTVSTDHLRAVWRGEESDVYGEAAVRQTVATTLWGLGKAKDLETATKAAQTLWTERKRDAL</sequence>
<dbReference type="Gene3D" id="3.40.1030.10">
    <property type="entry name" value="Nucleoside phosphorylase/phosphoribosyltransferase catalytic domain"/>
    <property type="match status" value="1"/>
</dbReference>
<dbReference type="PANTHER" id="PTHR43285:SF2">
    <property type="entry name" value="ANTHRANILATE PHOSPHORIBOSYLTRANSFERASE"/>
    <property type="match status" value="1"/>
</dbReference>
<evidence type="ECO:0000256" key="1">
    <source>
        <dbReference type="ARBA" id="ARBA00022676"/>
    </source>
</evidence>
<keyword evidence="3" id="KW-0057">Aromatic amino acid biosynthesis</keyword>
<accession>A0A9Q3W8Y1</accession>
<proteinExistence type="predicted"/>
<comment type="caution">
    <text evidence="6">The sequence shown here is derived from an EMBL/GenBank/DDBJ whole genome shotgun (WGS) entry which is preliminary data.</text>
</comment>
<dbReference type="AlphaFoldDB" id="A0A9Q3W8Y1"/>
<dbReference type="InterPro" id="IPR036320">
    <property type="entry name" value="Glycosyl_Trfase_fam3_N_dom_sf"/>
</dbReference>
<evidence type="ECO:0000259" key="4">
    <source>
        <dbReference type="Pfam" id="PF00591"/>
    </source>
</evidence>
<keyword evidence="7" id="KW-1185">Reference proteome</keyword>
<name>A0A9Q3W8Y1_9GAMM</name>
<dbReference type="InterPro" id="IPR000312">
    <property type="entry name" value="Glycosyl_Trfase_fam3"/>
</dbReference>
<reference evidence="6" key="1">
    <citation type="submission" date="2022-01" db="EMBL/GenBank/DDBJ databases">
        <authorList>
            <person name="Karlyshev A.V."/>
            <person name="Jaspars M."/>
        </authorList>
    </citation>
    <scope>NUCLEOTIDE SEQUENCE</scope>
    <source>
        <strain evidence="6">AGSA3-2</strain>
    </source>
</reference>
<keyword evidence="1" id="KW-0328">Glycosyltransferase</keyword>
<evidence type="ECO:0000256" key="2">
    <source>
        <dbReference type="ARBA" id="ARBA00022679"/>
    </source>
</evidence>
<feature type="domain" description="Glycosyl transferase family 3" evidence="4">
    <location>
        <begin position="103"/>
        <end position="318"/>
    </location>
</feature>
<evidence type="ECO:0000313" key="7">
    <source>
        <dbReference type="Proteomes" id="UP001107961"/>
    </source>
</evidence>
<dbReference type="Pfam" id="PF00591">
    <property type="entry name" value="Glycos_transf_3"/>
    <property type="match status" value="1"/>
</dbReference>
<dbReference type="Pfam" id="PF02885">
    <property type="entry name" value="Glycos_trans_3N"/>
    <property type="match status" value="1"/>
</dbReference>
<dbReference type="EMBL" id="JAJVKT010000047">
    <property type="protein sequence ID" value="MCE7511240.1"/>
    <property type="molecule type" value="Genomic_DNA"/>
</dbReference>
<dbReference type="Gene3D" id="1.20.970.10">
    <property type="entry name" value="Transferase, Pyrimidine Nucleoside Phosphorylase, Chain C"/>
    <property type="match status" value="1"/>
</dbReference>
<dbReference type="GO" id="GO:0004048">
    <property type="term" value="F:anthranilate phosphoribosyltransferase activity"/>
    <property type="evidence" value="ECO:0007669"/>
    <property type="project" value="InterPro"/>
</dbReference>
<dbReference type="RefSeq" id="WP_233926216.1">
    <property type="nucleotide sequence ID" value="NZ_JAJVKT010000047.1"/>
</dbReference>
<keyword evidence="3" id="KW-0822">Tryptophan biosynthesis</keyword>
<feature type="domain" description="Glycosyl transferase family 3 N-terminal" evidence="5">
    <location>
        <begin position="17"/>
        <end position="70"/>
    </location>
</feature>
<dbReference type="SUPFAM" id="SSF47648">
    <property type="entry name" value="Nucleoside phosphorylase/phosphoribosyltransferase N-terminal domain"/>
    <property type="match status" value="1"/>
</dbReference>
<dbReference type="InterPro" id="IPR035902">
    <property type="entry name" value="Nuc_phospho_transferase"/>
</dbReference>
<dbReference type="SUPFAM" id="SSF52418">
    <property type="entry name" value="Nucleoside phosphorylase/phosphoribosyltransferase catalytic domain"/>
    <property type="match status" value="1"/>
</dbReference>
<keyword evidence="2 6" id="KW-0808">Transferase</keyword>
<dbReference type="PANTHER" id="PTHR43285">
    <property type="entry name" value="ANTHRANILATE PHOSPHORIBOSYLTRANSFERASE"/>
    <property type="match status" value="1"/>
</dbReference>
<evidence type="ECO:0000313" key="6">
    <source>
        <dbReference type="EMBL" id="MCE7511240.1"/>
    </source>
</evidence>
<evidence type="ECO:0000256" key="3">
    <source>
        <dbReference type="ARBA" id="ARBA00022822"/>
    </source>
</evidence>
<dbReference type="GO" id="GO:0005829">
    <property type="term" value="C:cytosol"/>
    <property type="evidence" value="ECO:0007669"/>
    <property type="project" value="TreeGrafter"/>
</dbReference>
<organism evidence="6 7">
    <name type="scientific">Alloalcanivorax xenomutans</name>
    <dbReference type="NCBI Taxonomy" id="1094342"/>
    <lineage>
        <taxon>Bacteria</taxon>
        <taxon>Pseudomonadati</taxon>
        <taxon>Pseudomonadota</taxon>
        <taxon>Gammaproteobacteria</taxon>
        <taxon>Oceanospirillales</taxon>
        <taxon>Alcanivoracaceae</taxon>
        <taxon>Alloalcanivorax</taxon>
    </lineage>
</organism>
<evidence type="ECO:0000259" key="5">
    <source>
        <dbReference type="Pfam" id="PF02885"/>
    </source>
</evidence>
<dbReference type="NCBIfam" id="NF006564">
    <property type="entry name" value="PRK09071.1"/>
    <property type="match status" value="1"/>
</dbReference>
<dbReference type="GO" id="GO:0000162">
    <property type="term" value="P:L-tryptophan biosynthetic process"/>
    <property type="evidence" value="ECO:0007669"/>
    <property type="project" value="UniProtKB-KW"/>
</dbReference>
<dbReference type="InterPro" id="IPR017459">
    <property type="entry name" value="Glycosyl_Trfase_fam3_N_dom"/>
</dbReference>
<dbReference type="InterPro" id="IPR005940">
    <property type="entry name" value="Anthranilate_Pribosyl_Tfrase"/>
</dbReference>
<keyword evidence="3" id="KW-0028">Amino-acid biosynthesis</keyword>